<dbReference type="InterPro" id="IPR011008">
    <property type="entry name" value="Dimeric_a/b-barrel"/>
</dbReference>
<dbReference type="OrthoDB" id="9814407at2"/>
<dbReference type="STRING" id="1547445.LO80_08885"/>
<dbReference type="Proteomes" id="UP000029672">
    <property type="component" value="Chromosome"/>
</dbReference>
<feature type="domain" description="YCII-related" evidence="2">
    <location>
        <begin position="15"/>
        <end position="78"/>
    </location>
</feature>
<gene>
    <name evidence="3" type="ORF">LO80_08885</name>
</gene>
<dbReference type="SUPFAM" id="SSF54909">
    <property type="entry name" value="Dimeric alpha+beta barrel"/>
    <property type="match status" value="1"/>
</dbReference>
<protein>
    <recommendedName>
        <fullName evidence="2">YCII-related domain-containing protein</fullName>
    </recommendedName>
</protein>
<organism evidence="3 4">
    <name type="scientific">Candidatus Francisella endociliophora</name>
    <dbReference type="NCBI Taxonomy" id="653937"/>
    <lineage>
        <taxon>Bacteria</taxon>
        <taxon>Pseudomonadati</taxon>
        <taxon>Pseudomonadota</taxon>
        <taxon>Gammaproteobacteria</taxon>
        <taxon>Thiotrichales</taxon>
        <taxon>Francisellaceae</taxon>
        <taxon>Francisella</taxon>
    </lineage>
</organism>
<dbReference type="InterPro" id="IPR005545">
    <property type="entry name" value="YCII"/>
</dbReference>
<keyword evidence="4" id="KW-1185">Reference proteome</keyword>
<dbReference type="PANTHER" id="PTHR37828:SF1">
    <property type="entry name" value="YCII-RELATED DOMAIN-CONTAINING PROTEIN"/>
    <property type="match status" value="1"/>
</dbReference>
<reference evidence="3 4" key="1">
    <citation type="submission" date="2014-10" db="EMBL/GenBank/DDBJ databases">
        <title>Whole genome sequence of Francisella endociliophora strain FSC1006, isolated from a laboratory culture of the marine ciliate Euplotes raikovi.</title>
        <authorList>
            <person name="Granberg M."/>
            <person name="Backman S."/>
            <person name="Lundmark E."/>
            <person name="Nilsson E."/>
            <person name="Karlsson E."/>
            <person name="Thelaus J."/>
            <person name="Ohrman C."/>
            <person name="Larkeryd A."/>
            <person name="Stenberg P."/>
        </authorList>
    </citation>
    <scope>NUCLEOTIDE SEQUENCE [LARGE SCALE GENOMIC DNA]</scope>
    <source>
        <strain evidence="3 4">FSC1006</strain>
    </source>
</reference>
<dbReference type="Pfam" id="PF03795">
    <property type="entry name" value="YCII"/>
    <property type="match status" value="1"/>
</dbReference>
<name>A0A097ERA4_9GAMM</name>
<dbReference type="Gene3D" id="3.30.70.1060">
    <property type="entry name" value="Dimeric alpha+beta barrel"/>
    <property type="match status" value="1"/>
</dbReference>
<dbReference type="KEGG" id="frf:LO80_08885"/>
<comment type="similarity">
    <text evidence="1">Belongs to the YciI family.</text>
</comment>
<evidence type="ECO:0000259" key="2">
    <source>
        <dbReference type="Pfam" id="PF03795"/>
    </source>
</evidence>
<sequence>MQIHIIDLHYLVEENEVAKIRPAHRDFLDIGYKEGVFLASGPKIPKTGGIILALGSIETIKKFIKKDPFYLHEIAKYSFKTFDAVKHADVLTNL</sequence>
<dbReference type="eggNOG" id="COG2350">
    <property type="taxonomic scope" value="Bacteria"/>
</dbReference>
<dbReference type="HOGENOM" id="CLU_110355_6_1_6"/>
<accession>A0A097ERA4</accession>
<dbReference type="EMBL" id="CP009574">
    <property type="protein sequence ID" value="AIT10072.1"/>
    <property type="molecule type" value="Genomic_DNA"/>
</dbReference>
<dbReference type="PANTHER" id="PTHR37828">
    <property type="entry name" value="GSR2449 PROTEIN"/>
    <property type="match status" value="1"/>
</dbReference>
<dbReference type="AlphaFoldDB" id="A0A097ERA4"/>
<evidence type="ECO:0000313" key="4">
    <source>
        <dbReference type="Proteomes" id="UP000029672"/>
    </source>
</evidence>
<dbReference type="RefSeq" id="WP_040010447.1">
    <property type="nucleotide sequence ID" value="NZ_CP009574.1"/>
</dbReference>
<proteinExistence type="inferred from homology"/>
<evidence type="ECO:0000313" key="3">
    <source>
        <dbReference type="EMBL" id="AIT10072.1"/>
    </source>
</evidence>
<evidence type="ECO:0000256" key="1">
    <source>
        <dbReference type="ARBA" id="ARBA00007689"/>
    </source>
</evidence>